<dbReference type="EMBL" id="CP001344">
    <property type="protein sequence ID" value="ACL44177.1"/>
    <property type="molecule type" value="Genomic_DNA"/>
</dbReference>
<dbReference type="AlphaFoldDB" id="B8HS71"/>
<sequence length="137" mass="15066">MSVAYYIVLNHEDPGFETFVNGKAIAHALEDLDALCEQEGLPKLESFLGQSLEELAELLDEEIDIPEDEDPGPQWFEPTEGLALVDALIAALQKQPGVLNAAEFPTTEDVLEDLTEYKSVLTAAEKIGAKWHLSLDL</sequence>
<proteinExistence type="predicted"/>
<dbReference type="KEGG" id="cyn:Cyan7425_1810"/>
<name>B8HS71_CYAP4</name>
<dbReference type="OrthoDB" id="6879702at2"/>
<dbReference type="HOGENOM" id="CLU_1874434_0_0_3"/>
<reference evidence="1" key="1">
    <citation type="submission" date="2009-01" db="EMBL/GenBank/DDBJ databases">
        <title>Complete sequence of chromosome Cyanothece sp. PCC 7425.</title>
        <authorList>
            <consortium name="US DOE Joint Genome Institute"/>
            <person name="Lucas S."/>
            <person name="Copeland A."/>
            <person name="Lapidus A."/>
            <person name="Glavina del Rio T."/>
            <person name="Dalin E."/>
            <person name="Tice H."/>
            <person name="Bruce D."/>
            <person name="Goodwin L."/>
            <person name="Pitluck S."/>
            <person name="Sims D."/>
            <person name="Meineke L."/>
            <person name="Brettin T."/>
            <person name="Detter J.C."/>
            <person name="Han C."/>
            <person name="Larimer F."/>
            <person name="Land M."/>
            <person name="Hauser L."/>
            <person name="Kyrpides N."/>
            <person name="Ovchinnikova G."/>
            <person name="Liberton M."/>
            <person name="Stoeckel J."/>
            <person name="Banerjee A."/>
            <person name="Singh A."/>
            <person name="Page L."/>
            <person name="Sato H."/>
            <person name="Zhao L."/>
            <person name="Sherman L."/>
            <person name="Pakrasi H."/>
            <person name="Richardson P."/>
        </authorList>
    </citation>
    <scope>NUCLEOTIDE SEQUENCE</scope>
    <source>
        <strain evidence="1">PCC 7425</strain>
    </source>
</reference>
<dbReference type="STRING" id="395961.Cyan7425_1810"/>
<protein>
    <submittedName>
        <fullName evidence="1">Uncharacterized protein</fullName>
    </submittedName>
</protein>
<gene>
    <name evidence="1" type="ordered locus">Cyan7425_1810</name>
</gene>
<dbReference type="eggNOG" id="ENOG5030VEH">
    <property type="taxonomic scope" value="Bacteria"/>
</dbReference>
<evidence type="ECO:0000313" key="1">
    <source>
        <dbReference type="EMBL" id="ACL44177.1"/>
    </source>
</evidence>
<accession>B8HS71</accession>
<organism evidence="1">
    <name type="scientific">Cyanothece sp. (strain PCC 7425 / ATCC 29141)</name>
    <dbReference type="NCBI Taxonomy" id="395961"/>
    <lineage>
        <taxon>Bacteria</taxon>
        <taxon>Bacillati</taxon>
        <taxon>Cyanobacteriota</taxon>
        <taxon>Cyanophyceae</taxon>
        <taxon>Gomontiellales</taxon>
        <taxon>Cyanothecaceae</taxon>
        <taxon>Cyanothece</taxon>
    </lineage>
</organism>